<dbReference type="InterPro" id="IPR043129">
    <property type="entry name" value="ATPase_NBD"/>
</dbReference>
<evidence type="ECO:0000256" key="1">
    <source>
        <dbReference type="ARBA" id="ARBA00009156"/>
    </source>
</evidence>
<evidence type="ECO:0000256" key="3">
    <source>
        <dbReference type="ARBA" id="ARBA00022777"/>
    </source>
</evidence>
<keyword evidence="3" id="KW-0418">Kinase</keyword>
<dbReference type="EMBL" id="CABVLU010000002">
    <property type="protein sequence ID" value="VVT48525.1"/>
    <property type="molecule type" value="Genomic_DNA"/>
</dbReference>
<feature type="domain" description="Carbohydrate kinase FGGY N-terminal" evidence="4">
    <location>
        <begin position="11"/>
        <end position="110"/>
    </location>
</feature>
<protein>
    <recommendedName>
        <fullName evidence="8">Carbohydrate kinase FGGY C-terminal domain-containing protein</fullName>
    </recommendedName>
</protein>
<dbReference type="Gene3D" id="3.30.420.40">
    <property type="match status" value="1"/>
</dbReference>
<dbReference type="Proteomes" id="UP000398389">
    <property type="component" value="Unassembled WGS sequence"/>
</dbReference>
<evidence type="ECO:0000313" key="6">
    <source>
        <dbReference type="EMBL" id="VVT48525.1"/>
    </source>
</evidence>
<dbReference type="RefSeq" id="XP_031852432.1">
    <property type="nucleotide sequence ID" value="XM_031996541.1"/>
</dbReference>
<name>A0A5E8BGE6_9ASCO</name>
<dbReference type="GO" id="GO:0005737">
    <property type="term" value="C:cytoplasm"/>
    <property type="evidence" value="ECO:0007669"/>
    <property type="project" value="TreeGrafter"/>
</dbReference>
<dbReference type="CDD" id="cd07782">
    <property type="entry name" value="ASKHA_NBD_FGGY_D-RBK"/>
    <property type="match status" value="1"/>
</dbReference>
<dbReference type="Gene3D" id="1.20.58.2240">
    <property type="match status" value="1"/>
</dbReference>
<dbReference type="InterPro" id="IPR006003">
    <property type="entry name" value="FGGY_RbtK-like"/>
</dbReference>
<accession>A0A5E8BGE6</accession>
<dbReference type="InterPro" id="IPR018484">
    <property type="entry name" value="FGGY_N"/>
</dbReference>
<organism evidence="6 7">
    <name type="scientific">Magnusiomyces paraingens</name>
    <dbReference type="NCBI Taxonomy" id="2606893"/>
    <lineage>
        <taxon>Eukaryota</taxon>
        <taxon>Fungi</taxon>
        <taxon>Dikarya</taxon>
        <taxon>Ascomycota</taxon>
        <taxon>Saccharomycotina</taxon>
        <taxon>Dipodascomycetes</taxon>
        <taxon>Dipodascales</taxon>
        <taxon>Dipodascaceae</taxon>
        <taxon>Magnusiomyces</taxon>
    </lineage>
</organism>
<reference evidence="6 7" key="1">
    <citation type="submission" date="2019-09" db="EMBL/GenBank/DDBJ databases">
        <authorList>
            <person name="Brejova B."/>
        </authorList>
    </citation>
    <scope>NUCLEOTIDE SEQUENCE [LARGE SCALE GENOMIC DNA]</scope>
</reference>
<dbReference type="Pfam" id="PF00370">
    <property type="entry name" value="FGGY_N"/>
    <property type="match status" value="1"/>
</dbReference>
<dbReference type="AlphaFoldDB" id="A0A5E8BGE6"/>
<dbReference type="PANTHER" id="PTHR43435">
    <property type="entry name" value="RIBULOKINASE"/>
    <property type="match status" value="1"/>
</dbReference>
<evidence type="ECO:0008006" key="8">
    <source>
        <dbReference type="Google" id="ProtNLM"/>
    </source>
</evidence>
<evidence type="ECO:0000259" key="5">
    <source>
        <dbReference type="Pfam" id="PF02782"/>
    </source>
</evidence>
<dbReference type="SUPFAM" id="SSF53067">
    <property type="entry name" value="Actin-like ATPase domain"/>
    <property type="match status" value="2"/>
</dbReference>
<keyword evidence="2" id="KW-0808">Transferase</keyword>
<dbReference type="GO" id="GO:0019150">
    <property type="term" value="F:D-ribulokinase activity"/>
    <property type="evidence" value="ECO:0007669"/>
    <property type="project" value="TreeGrafter"/>
</dbReference>
<gene>
    <name evidence="6" type="ORF">SAPINGB_P001821</name>
</gene>
<sequence>MQTPKQSPPFYIGVDVGTGSARACLINSVGKIVAIESQPIAKWAPRADHYNQSSTNIWRAVCRAVKATVDSAISNSSESGLFERTQVVGIGFDATCSLVALREDDDSPVYVGPDFDDDSLHTADEVQDIILWMDHRAGIQADAINSTDHPLLQYVGGKMSVEMEIPKALWLKDNMPPGAFEHCKFYDLSDFLTHKATGSEARSFCSVVCKQGYVPVGIDGSIKGWSREFLESIGLGELAKDNFRRLGGVNGENGQILSAGTFVGLLTPGAAQELGLSILCAVGSGVIDAYAGWIGTVAATTSSPSSVAKLPLSARLAAVAGTSTCHLVMSEDPIFVPGIWGPYRDVLIPGKWLAEGGQSCTGALLSHIVTTHPAYARAQELALAEEDEASTGKPVQGEGNVFGWLNAHLARLAASVGSPTIAHYARHYLFYGDLHGNRSPIADARMRGAVVGLSMNAGVDDLALAYYGAVEFIAQQTRHIVDTLNASGHNVSAIYLSGGGQCRNTLLTSTIAKCTRMPVVIAAYVDAAVVHGAAMLGAKAAAEHHSAQKGSSSLWEIMERMTQPGSIVEPEDSGSVDYKILDAKYSLFLDMAEFQQRARKYVDDALV</sequence>
<feature type="domain" description="Carbohydrate kinase FGGY C-terminal" evidence="5">
    <location>
        <begin position="316"/>
        <end position="541"/>
    </location>
</feature>
<dbReference type="PANTHER" id="PTHR43435:SF4">
    <property type="entry name" value="FGGY CARBOHYDRATE KINASE DOMAIN-CONTAINING PROTEIN"/>
    <property type="match status" value="1"/>
</dbReference>
<evidence type="ECO:0000256" key="2">
    <source>
        <dbReference type="ARBA" id="ARBA00022679"/>
    </source>
</evidence>
<comment type="similarity">
    <text evidence="1">Belongs to the FGGY kinase family.</text>
</comment>
<dbReference type="GeneID" id="43580641"/>
<dbReference type="GO" id="GO:0019321">
    <property type="term" value="P:pentose metabolic process"/>
    <property type="evidence" value="ECO:0007669"/>
    <property type="project" value="TreeGrafter"/>
</dbReference>
<dbReference type="InterPro" id="IPR018485">
    <property type="entry name" value="FGGY_C"/>
</dbReference>
<evidence type="ECO:0000313" key="7">
    <source>
        <dbReference type="Proteomes" id="UP000398389"/>
    </source>
</evidence>
<dbReference type="Pfam" id="PF02782">
    <property type="entry name" value="FGGY_C"/>
    <property type="match status" value="1"/>
</dbReference>
<keyword evidence="7" id="KW-1185">Reference proteome</keyword>
<proteinExistence type="inferred from homology"/>
<evidence type="ECO:0000259" key="4">
    <source>
        <dbReference type="Pfam" id="PF00370"/>
    </source>
</evidence>
<dbReference type="OrthoDB" id="203824at2759"/>
<dbReference type="NCBIfam" id="TIGR01315">
    <property type="entry name" value="5C_CHO_kinase"/>
    <property type="match status" value="1"/>
</dbReference>